<dbReference type="RefSeq" id="WP_285969463.1">
    <property type="nucleotide sequence ID" value="NZ_CP127294.1"/>
</dbReference>
<organism evidence="1 2">
    <name type="scientific">Amycolatopsis carbonis</name>
    <dbReference type="NCBI Taxonomy" id="715471"/>
    <lineage>
        <taxon>Bacteria</taxon>
        <taxon>Bacillati</taxon>
        <taxon>Actinomycetota</taxon>
        <taxon>Actinomycetes</taxon>
        <taxon>Pseudonocardiales</taxon>
        <taxon>Pseudonocardiaceae</taxon>
        <taxon>Amycolatopsis</taxon>
    </lineage>
</organism>
<name>A0A9Y2MVF5_9PSEU</name>
<dbReference type="Proteomes" id="UP001236014">
    <property type="component" value="Chromosome"/>
</dbReference>
<dbReference type="EMBL" id="CP127294">
    <property type="protein sequence ID" value="WIX78758.1"/>
    <property type="molecule type" value="Genomic_DNA"/>
</dbReference>
<evidence type="ECO:0000313" key="2">
    <source>
        <dbReference type="Proteomes" id="UP001236014"/>
    </source>
</evidence>
<proteinExistence type="predicted"/>
<evidence type="ECO:0000313" key="1">
    <source>
        <dbReference type="EMBL" id="WIX78758.1"/>
    </source>
</evidence>
<dbReference type="KEGG" id="acab:QRX50_46775"/>
<gene>
    <name evidence="1" type="ORF">QRX50_46775</name>
</gene>
<sequence length="227" mass="25648">MNWTEPETLSAFLEYREPQDGAHWVSCLIALLRDARVVTGRDVTTGEVEVDKQDLAGRWLGAVGYMTFFDQIGSAYRPGNVPELVFGPTFIKALRYFAPEIGEAEREALYALRCSFVHDYSLVNVPSQGSQAVRELRTHHFMHTAPDETGTIVRLPRQRWDGIGGNCRINNATWVNLWALGDLAETVFRRLAKLHETGDLEIALPGGLSELQRRYSMTVRPIRFVDP</sequence>
<keyword evidence="2" id="KW-1185">Reference proteome</keyword>
<protein>
    <submittedName>
        <fullName evidence="1">Uncharacterized protein</fullName>
    </submittedName>
</protein>
<accession>A0A9Y2MVF5</accession>
<dbReference type="AlphaFoldDB" id="A0A9Y2MVF5"/>
<reference evidence="1 2" key="1">
    <citation type="submission" date="2023-06" db="EMBL/GenBank/DDBJ databases">
        <authorList>
            <person name="Oyuntsetseg B."/>
            <person name="Kim S.B."/>
        </authorList>
    </citation>
    <scope>NUCLEOTIDE SEQUENCE [LARGE SCALE GENOMIC DNA]</scope>
    <source>
        <strain evidence="1 2">2-15</strain>
    </source>
</reference>